<gene>
    <name evidence="3" type="ORF">NHU_00641</name>
    <name evidence="4" type="ORF">NHU_00931</name>
    <name evidence="5" type="ORF">NHU_01752</name>
    <name evidence="6" type="ORF">NHU_03128</name>
    <name evidence="7" type="ORF">NHU_03315</name>
    <name evidence="8" type="ORF">NHU_03462</name>
</gene>
<dbReference type="EMBL" id="AP014800">
    <property type="protein sequence ID" value="BAQ70596.1"/>
    <property type="molecule type" value="Genomic_DNA"/>
</dbReference>
<dbReference type="GO" id="GO:0003677">
    <property type="term" value="F:DNA binding"/>
    <property type="evidence" value="ECO:0007669"/>
    <property type="project" value="InterPro"/>
</dbReference>
<dbReference type="EMBL" id="AP014800">
    <property type="protein sequence ID" value="BAQ67810.1"/>
    <property type="molecule type" value="Genomic_DNA"/>
</dbReference>
<evidence type="ECO:0000313" key="9">
    <source>
        <dbReference type="Proteomes" id="UP000064912"/>
    </source>
</evidence>
<accession>A0A0D6AYV7</accession>
<dbReference type="PATRIC" id="fig|35806.4.peg.1807"/>
<dbReference type="KEGG" id="rsu:NHU_03462"/>
<evidence type="ECO:0000313" key="4">
    <source>
        <dbReference type="EMBL" id="BAQ68098.1"/>
    </source>
</evidence>
<dbReference type="AlphaFoldDB" id="A0A0D6AYV7"/>
<dbReference type="KEGG" id="rsu:NHU_03315"/>
<proteinExistence type="predicted"/>
<evidence type="ECO:0000313" key="6">
    <source>
        <dbReference type="EMBL" id="BAQ70272.1"/>
    </source>
</evidence>
<feature type="coiled-coil region" evidence="1">
    <location>
        <begin position="61"/>
        <end position="88"/>
    </location>
</feature>
<dbReference type="EMBL" id="AP014800">
    <property type="protein sequence ID" value="BAQ68098.1"/>
    <property type="molecule type" value="Genomic_DNA"/>
</dbReference>
<evidence type="ECO:0000256" key="1">
    <source>
        <dbReference type="SAM" id="Coils"/>
    </source>
</evidence>
<dbReference type="InterPro" id="IPR009057">
    <property type="entry name" value="Homeodomain-like_sf"/>
</dbReference>
<feature type="region of interest" description="Disordered" evidence="2">
    <location>
        <begin position="1"/>
        <end position="34"/>
    </location>
</feature>
<dbReference type="PANTHER" id="PTHR33215">
    <property type="entry name" value="PROTEIN DISTAL ANTENNA"/>
    <property type="match status" value="1"/>
</dbReference>
<dbReference type="SUPFAM" id="SSF46689">
    <property type="entry name" value="Homeodomain-like"/>
    <property type="match status" value="1"/>
</dbReference>
<evidence type="ECO:0000313" key="3">
    <source>
        <dbReference type="EMBL" id="BAQ67810.1"/>
    </source>
</evidence>
<dbReference type="InterPro" id="IPR002514">
    <property type="entry name" value="Transposase_8"/>
</dbReference>
<dbReference type="InterPro" id="IPR051839">
    <property type="entry name" value="RD_transcriptional_regulator"/>
</dbReference>
<dbReference type="EMBL" id="AP014800">
    <property type="protein sequence ID" value="BAQ68907.1"/>
    <property type="molecule type" value="Genomic_DNA"/>
</dbReference>
<dbReference type="GO" id="GO:0004803">
    <property type="term" value="F:transposase activity"/>
    <property type="evidence" value="ECO:0007669"/>
    <property type="project" value="InterPro"/>
</dbReference>
<organism evidence="4 9">
    <name type="scientific">Rhodovulum sulfidophilum</name>
    <name type="common">Rhodobacter sulfidophilus</name>
    <dbReference type="NCBI Taxonomy" id="35806"/>
    <lineage>
        <taxon>Bacteria</taxon>
        <taxon>Pseudomonadati</taxon>
        <taxon>Pseudomonadota</taxon>
        <taxon>Alphaproteobacteria</taxon>
        <taxon>Rhodobacterales</taxon>
        <taxon>Paracoccaceae</taxon>
        <taxon>Rhodovulum</taxon>
    </lineage>
</organism>
<name>A0A0D6AYV7_RHOSU</name>
<dbReference type="Proteomes" id="UP000064912">
    <property type="component" value="Chromosome"/>
</dbReference>
<dbReference type="GO" id="GO:0006313">
    <property type="term" value="P:DNA transposition"/>
    <property type="evidence" value="ECO:0007669"/>
    <property type="project" value="InterPro"/>
</dbReference>
<evidence type="ECO:0000256" key="2">
    <source>
        <dbReference type="SAM" id="MobiDB-lite"/>
    </source>
</evidence>
<dbReference type="EMBL" id="AP014800">
    <property type="protein sequence ID" value="BAQ70449.1"/>
    <property type="molecule type" value="Genomic_DNA"/>
</dbReference>
<reference evidence="4 9" key="1">
    <citation type="submission" date="2015-02" db="EMBL/GenBank/DDBJ databases">
        <title>Genome sequene of Rhodovulum sulfidophilum DSM 2351.</title>
        <authorList>
            <person name="Nagao N."/>
        </authorList>
    </citation>
    <scope>NUCLEOTIDE SEQUENCE [LARGE SCALE GENOMIC DNA]</scope>
    <source>
        <strain evidence="4 9">DSM 2351</strain>
    </source>
</reference>
<sequence>MSRQPRRHFTAEFKEQAVARLSEPGATQTSVARELGVTPSQIKGWRLELAAAGSAEAIRRQQVEAAELAELRRENRRLKEEVEVMRKASAFFAQWAAKQ</sequence>
<keyword evidence="1" id="KW-0175">Coiled coil</keyword>
<dbReference type="EMBL" id="AP014800">
    <property type="protein sequence ID" value="BAQ70272.1"/>
    <property type="molecule type" value="Genomic_DNA"/>
</dbReference>
<evidence type="ECO:0000313" key="8">
    <source>
        <dbReference type="EMBL" id="BAQ70596.1"/>
    </source>
</evidence>
<dbReference type="PANTHER" id="PTHR33215:SF13">
    <property type="entry name" value="PROTEIN DISTAL ANTENNA"/>
    <property type="match status" value="1"/>
</dbReference>
<protein>
    <submittedName>
        <fullName evidence="4">IS66 family element, Orf1 protein</fullName>
    </submittedName>
</protein>
<evidence type="ECO:0000313" key="5">
    <source>
        <dbReference type="EMBL" id="BAQ68907.1"/>
    </source>
</evidence>
<dbReference type="Pfam" id="PF01527">
    <property type="entry name" value="HTH_Tnp_1"/>
    <property type="match status" value="1"/>
</dbReference>
<dbReference type="KEGG" id="rsu:NHU_01752"/>
<dbReference type="KEGG" id="rsu:NHU_00931"/>
<dbReference type="Gene3D" id="1.10.10.60">
    <property type="entry name" value="Homeodomain-like"/>
    <property type="match status" value="1"/>
</dbReference>
<dbReference type="KEGG" id="rsu:NHU_03128"/>
<evidence type="ECO:0000313" key="7">
    <source>
        <dbReference type="EMBL" id="BAQ70449.1"/>
    </source>
</evidence>
<dbReference type="KEGG" id="rsu:NHU_00641"/>